<reference evidence="5" key="2">
    <citation type="submission" date="2025-08" db="UniProtKB">
        <authorList>
            <consortium name="Ensembl"/>
        </authorList>
    </citation>
    <scope>IDENTIFICATION</scope>
</reference>
<dbReference type="GO" id="GO:0000978">
    <property type="term" value="F:RNA polymerase II cis-regulatory region sequence-specific DNA binding"/>
    <property type="evidence" value="ECO:0007669"/>
    <property type="project" value="TreeGrafter"/>
</dbReference>
<dbReference type="InParanoid" id="A0A672IZC9"/>
<dbReference type="InterPro" id="IPR050560">
    <property type="entry name" value="MYB_TF"/>
</dbReference>
<evidence type="ECO:0008006" key="7">
    <source>
        <dbReference type="Google" id="ProtNLM"/>
    </source>
</evidence>
<evidence type="ECO:0000256" key="2">
    <source>
        <dbReference type="ARBA" id="ARBA00023125"/>
    </source>
</evidence>
<dbReference type="CDD" id="cd00167">
    <property type="entry name" value="SANT"/>
    <property type="match status" value="1"/>
</dbReference>
<evidence type="ECO:0000259" key="3">
    <source>
        <dbReference type="PROSITE" id="PS50090"/>
    </source>
</evidence>
<keyword evidence="1" id="KW-0677">Repeat</keyword>
<dbReference type="GO" id="GO:0000981">
    <property type="term" value="F:DNA-binding transcription factor activity, RNA polymerase II-specific"/>
    <property type="evidence" value="ECO:0007669"/>
    <property type="project" value="TreeGrafter"/>
</dbReference>
<dbReference type="InterPro" id="IPR001005">
    <property type="entry name" value="SANT/Myb"/>
</dbReference>
<dbReference type="Ensembl" id="ENSSFAT00005048018.1">
    <property type="protein sequence ID" value="ENSSFAP00005046434.1"/>
    <property type="gene ID" value="ENSSFAG00005022640.1"/>
</dbReference>
<feature type="domain" description="Myb-like" evidence="3">
    <location>
        <begin position="23"/>
        <end position="58"/>
    </location>
</feature>
<dbReference type="SUPFAM" id="SSF46689">
    <property type="entry name" value="Homeodomain-like"/>
    <property type="match status" value="1"/>
</dbReference>
<proteinExistence type="predicted"/>
<dbReference type="InterPro" id="IPR017930">
    <property type="entry name" value="Myb_dom"/>
</dbReference>
<dbReference type="PROSITE" id="PS50090">
    <property type="entry name" value="MYB_LIKE"/>
    <property type="match status" value="1"/>
</dbReference>
<evidence type="ECO:0000313" key="6">
    <source>
        <dbReference type="Proteomes" id="UP000472267"/>
    </source>
</evidence>
<dbReference type="Pfam" id="PF13921">
    <property type="entry name" value="Myb_DNA-bind_6"/>
    <property type="match status" value="1"/>
</dbReference>
<dbReference type="PANTHER" id="PTHR45614:SF25">
    <property type="entry name" value="MYB PROTEIN"/>
    <property type="match status" value="1"/>
</dbReference>
<dbReference type="AlphaFoldDB" id="A0A672IZC9"/>
<feature type="domain" description="HTH myb-type" evidence="4">
    <location>
        <begin position="23"/>
        <end position="62"/>
    </location>
</feature>
<reference evidence="5" key="1">
    <citation type="submission" date="2019-06" db="EMBL/GenBank/DDBJ databases">
        <authorList>
            <consortium name="Wellcome Sanger Institute Data Sharing"/>
        </authorList>
    </citation>
    <scope>NUCLEOTIDE SEQUENCE [LARGE SCALE GENOMIC DNA]</scope>
</reference>
<organism evidence="5 6">
    <name type="scientific">Salarias fasciatus</name>
    <name type="common">Jewelled blenny</name>
    <name type="synonym">Blennius fasciatus</name>
    <dbReference type="NCBI Taxonomy" id="181472"/>
    <lineage>
        <taxon>Eukaryota</taxon>
        <taxon>Metazoa</taxon>
        <taxon>Chordata</taxon>
        <taxon>Craniata</taxon>
        <taxon>Vertebrata</taxon>
        <taxon>Euteleostomi</taxon>
        <taxon>Actinopterygii</taxon>
        <taxon>Neopterygii</taxon>
        <taxon>Teleostei</taxon>
        <taxon>Neoteleostei</taxon>
        <taxon>Acanthomorphata</taxon>
        <taxon>Ovalentaria</taxon>
        <taxon>Blenniimorphae</taxon>
        <taxon>Blenniiformes</taxon>
        <taxon>Blennioidei</taxon>
        <taxon>Blenniidae</taxon>
        <taxon>Salariinae</taxon>
        <taxon>Salarias</taxon>
    </lineage>
</organism>
<dbReference type="PROSITE" id="PS51294">
    <property type="entry name" value="HTH_MYB"/>
    <property type="match status" value="1"/>
</dbReference>
<accession>A0A672IZC9</accession>
<dbReference type="InterPro" id="IPR009057">
    <property type="entry name" value="Homeodomain-like_sf"/>
</dbReference>
<keyword evidence="6" id="KW-1185">Reference proteome</keyword>
<name>A0A672IZC9_SALFA</name>
<sequence>DGRRRRREKPAPMTFHCFCPVQVKDLVQQYGLKRWSFISKFVRTRNGKQCRERWCNHLNPAVNKGIWTQEEDILVIQAQKENGFSPA</sequence>
<dbReference type="Gene3D" id="1.10.10.60">
    <property type="entry name" value="Homeodomain-like"/>
    <property type="match status" value="1"/>
</dbReference>
<reference evidence="5" key="3">
    <citation type="submission" date="2025-09" db="UniProtKB">
        <authorList>
            <consortium name="Ensembl"/>
        </authorList>
    </citation>
    <scope>IDENTIFICATION</scope>
</reference>
<evidence type="ECO:0000256" key="1">
    <source>
        <dbReference type="ARBA" id="ARBA00022737"/>
    </source>
</evidence>
<evidence type="ECO:0000259" key="4">
    <source>
        <dbReference type="PROSITE" id="PS51294"/>
    </source>
</evidence>
<evidence type="ECO:0000313" key="5">
    <source>
        <dbReference type="Ensembl" id="ENSSFAP00005046434.1"/>
    </source>
</evidence>
<protein>
    <recommendedName>
        <fullName evidence="7">HTH myb-type domain-containing protein</fullName>
    </recommendedName>
</protein>
<dbReference type="GO" id="GO:0005634">
    <property type="term" value="C:nucleus"/>
    <property type="evidence" value="ECO:0007669"/>
    <property type="project" value="TreeGrafter"/>
</dbReference>
<dbReference type="SMART" id="SM00717">
    <property type="entry name" value="SANT"/>
    <property type="match status" value="1"/>
</dbReference>
<keyword evidence="2" id="KW-0238">DNA-binding</keyword>
<dbReference type="PANTHER" id="PTHR45614">
    <property type="entry name" value="MYB PROTEIN-RELATED"/>
    <property type="match status" value="1"/>
</dbReference>
<dbReference type="Proteomes" id="UP000472267">
    <property type="component" value="Chromosome 18"/>
</dbReference>
<dbReference type="FunFam" id="1.10.10.60:FF:000010">
    <property type="entry name" value="Transcriptional activator Myb isoform A"/>
    <property type="match status" value="1"/>
</dbReference>